<protein>
    <recommendedName>
        <fullName evidence="3">Sulfotransferase domain-containing protein</fullName>
    </recommendedName>
</protein>
<comment type="similarity">
    <text evidence="1">Belongs to the sulfotransferase 1 family.</text>
</comment>
<reference evidence="4" key="2">
    <citation type="journal article" date="2023" name="Commun. Biol.">
        <title>Intrasexual cuticular hydrocarbon dimorphism in a wasp sheds light on hydrocarbon biosynthesis genes in Hymenoptera.</title>
        <authorList>
            <person name="Moris V.C."/>
            <person name="Podsiadlowski L."/>
            <person name="Martin S."/>
            <person name="Oeyen J.P."/>
            <person name="Donath A."/>
            <person name="Petersen M."/>
            <person name="Wilbrandt J."/>
            <person name="Misof B."/>
            <person name="Liedtke D."/>
            <person name="Thamm M."/>
            <person name="Scheiner R."/>
            <person name="Schmitt T."/>
            <person name="Niehuis O."/>
        </authorList>
    </citation>
    <scope>NUCLEOTIDE SEQUENCE</scope>
    <source>
        <strain evidence="4">GBR_01_08_01A</strain>
    </source>
</reference>
<dbReference type="SUPFAM" id="SSF52540">
    <property type="entry name" value="P-loop containing nucleoside triphosphate hydrolases"/>
    <property type="match status" value="1"/>
</dbReference>
<dbReference type="PANTHER" id="PTHR11783">
    <property type="entry name" value="SULFOTRANSFERASE SULT"/>
    <property type="match status" value="1"/>
</dbReference>
<evidence type="ECO:0000259" key="3">
    <source>
        <dbReference type="Pfam" id="PF00685"/>
    </source>
</evidence>
<gene>
    <name evidence="4" type="ORF">KPH14_001740</name>
</gene>
<feature type="domain" description="Sulfotransferase" evidence="3">
    <location>
        <begin position="81"/>
        <end position="353"/>
    </location>
</feature>
<organism evidence="4 5">
    <name type="scientific">Odynerus spinipes</name>
    <dbReference type="NCBI Taxonomy" id="1348599"/>
    <lineage>
        <taxon>Eukaryota</taxon>
        <taxon>Metazoa</taxon>
        <taxon>Ecdysozoa</taxon>
        <taxon>Arthropoda</taxon>
        <taxon>Hexapoda</taxon>
        <taxon>Insecta</taxon>
        <taxon>Pterygota</taxon>
        <taxon>Neoptera</taxon>
        <taxon>Endopterygota</taxon>
        <taxon>Hymenoptera</taxon>
        <taxon>Apocrita</taxon>
        <taxon>Aculeata</taxon>
        <taxon>Vespoidea</taxon>
        <taxon>Vespidae</taxon>
        <taxon>Eumeninae</taxon>
        <taxon>Odynerus</taxon>
    </lineage>
</organism>
<comment type="caution">
    <text evidence="4">The sequence shown here is derived from an EMBL/GenBank/DDBJ whole genome shotgun (WGS) entry which is preliminary data.</text>
</comment>
<dbReference type="InterPro" id="IPR027417">
    <property type="entry name" value="P-loop_NTPase"/>
</dbReference>
<evidence type="ECO:0000256" key="1">
    <source>
        <dbReference type="ARBA" id="ARBA00005771"/>
    </source>
</evidence>
<dbReference type="Pfam" id="PF00685">
    <property type="entry name" value="Sulfotransfer_1"/>
    <property type="match status" value="1"/>
</dbReference>
<dbReference type="GO" id="GO:0008146">
    <property type="term" value="F:sulfotransferase activity"/>
    <property type="evidence" value="ECO:0007669"/>
    <property type="project" value="InterPro"/>
</dbReference>
<evidence type="ECO:0000313" key="4">
    <source>
        <dbReference type="EMBL" id="KAK2588875.1"/>
    </source>
</evidence>
<dbReference type="Proteomes" id="UP001258017">
    <property type="component" value="Unassembled WGS sequence"/>
</dbReference>
<sequence>MDFRIMVVSDNRLLDKIHRKIIKMTLPPPTYELLSTEKTQELLEVFKGERTGWVLVGPKRYFFPYRYIEQGEGFYNFKARPDDTWVLSYPRSGTTWTQELVWLLSNNLDYKTAKTKFLSERFPFLEFSMYNHPDVTKEFIEMNKGDLVKEQLCRAIAEPGYKVLEQVPSPRFIKSHFPFSLLPNILESGCKIVYVARNPKDVAVSWYHLNRAIKTQGYTSDFETFWNYFQNDLTPWNPYWEHLKEAWALKDHPNVLFLFYEEMHANLPHTIRKIAKFLEKTYSDNEINELSSYLDIKIFRNNPMVNSSELKECGIITAGTFVRQGQSGSWKDLFTPTLEAKANKWITENLQNTDLRFPYFNNNLDFNLIK</sequence>
<evidence type="ECO:0000313" key="5">
    <source>
        <dbReference type="Proteomes" id="UP001258017"/>
    </source>
</evidence>
<accession>A0AAD9VX72</accession>
<dbReference type="EMBL" id="JAIFRP010000002">
    <property type="protein sequence ID" value="KAK2588875.1"/>
    <property type="molecule type" value="Genomic_DNA"/>
</dbReference>
<dbReference type="AlphaFoldDB" id="A0AAD9VX72"/>
<dbReference type="InterPro" id="IPR000863">
    <property type="entry name" value="Sulfotransferase_dom"/>
</dbReference>
<evidence type="ECO:0000256" key="2">
    <source>
        <dbReference type="ARBA" id="ARBA00022679"/>
    </source>
</evidence>
<keyword evidence="2" id="KW-0808">Transferase</keyword>
<proteinExistence type="inferred from homology"/>
<reference evidence="4" key="1">
    <citation type="submission" date="2021-08" db="EMBL/GenBank/DDBJ databases">
        <authorList>
            <person name="Misof B."/>
            <person name="Oliver O."/>
            <person name="Podsiadlowski L."/>
            <person name="Donath A."/>
            <person name="Peters R."/>
            <person name="Mayer C."/>
            <person name="Rust J."/>
            <person name="Gunkel S."/>
            <person name="Lesny P."/>
            <person name="Martin S."/>
            <person name="Oeyen J.P."/>
            <person name="Petersen M."/>
            <person name="Panagiotis P."/>
            <person name="Wilbrandt J."/>
            <person name="Tanja T."/>
        </authorList>
    </citation>
    <scope>NUCLEOTIDE SEQUENCE</scope>
    <source>
        <strain evidence="4">GBR_01_08_01A</strain>
        <tissue evidence="4">Thorax + abdomen</tissue>
    </source>
</reference>
<keyword evidence="5" id="KW-1185">Reference proteome</keyword>
<name>A0AAD9VX72_9HYME</name>
<dbReference type="Gene3D" id="3.40.50.300">
    <property type="entry name" value="P-loop containing nucleotide triphosphate hydrolases"/>
    <property type="match status" value="1"/>
</dbReference>